<name>A0A4R1S2U2_HYDET</name>
<accession>A0A4R1S2U2</accession>
<evidence type="ECO:0000313" key="2">
    <source>
        <dbReference type="Proteomes" id="UP000295008"/>
    </source>
</evidence>
<keyword evidence="2" id="KW-1185">Reference proteome</keyword>
<dbReference type="InterPro" id="IPR049539">
    <property type="entry name" value="SPL"/>
</dbReference>
<dbReference type="SFLD" id="SFLDS00029">
    <property type="entry name" value="Radical_SAM"/>
    <property type="match status" value="1"/>
</dbReference>
<dbReference type="Gene3D" id="3.40.50.12110">
    <property type="match status" value="1"/>
</dbReference>
<dbReference type="GO" id="GO:1904047">
    <property type="term" value="F:S-adenosyl-L-methionine binding"/>
    <property type="evidence" value="ECO:0007669"/>
    <property type="project" value="InterPro"/>
</dbReference>
<keyword evidence="1" id="KW-0456">Lyase</keyword>
<dbReference type="InterPro" id="IPR034559">
    <property type="entry name" value="SPL_Clostridia"/>
</dbReference>
<dbReference type="Pfam" id="PF20903">
    <property type="entry name" value="SPL"/>
    <property type="match status" value="1"/>
</dbReference>
<dbReference type="Gene3D" id="3.80.30.30">
    <property type="match status" value="1"/>
</dbReference>
<comment type="caution">
    <text evidence="1">The sequence shown here is derived from an EMBL/GenBank/DDBJ whole genome shotgun (WGS) entry which is preliminary data.</text>
</comment>
<dbReference type="PANTHER" id="PTHR37822">
    <property type="entry name" value="SPORE PHOTOPRODUCT LYASE-RELATED"/>
    <property type="match status" value="1"/>
</dbReference>
<dbReference type="SFLD" id="SFLDG01079">
    <property type="entry name" value="spore_photoproduct_lyase_like"/>
    <property type="match status" value="1"/>
</dbReference>
<dbReference type="GO" id="GO:0051539">
    <property type="term" value="F:4 iron, 4 sulfur cluster binding"/>
    <property type="evidence" value="ECO:0007669"/>
    <property type="project" value="TreeGrafter"/>
</dbReference>
<dbReference type="InterPro" id="IPR023897">
    <property type="entry name" value="SPL_firmicutes"/>
</dbReference>
<dbReference type="GO" id="GO:0042601">
    <property type="term" value="C:endospore-forming forespore"/>
    <property type="evidence" value="ECO:0007669"/>
    <property type="project" value="TreeGrafter"/>
</dbReference>
<organism evidence="1 2">
    <name type="scientific">Hydrogenispora ethanolica</name>
    <dbReference type="NCBI Taxonomy" id="1082276"/>
    <lineage>
        <taxon>Bacteria</taxon>
        <taxon>Bacillati</taxon>
        <taxon>Bacillota</taxon>
        <taxon>Hydrogenispora</taxon>
    </lineage>
</organism>
<gene>
    <name evidence="1" type="ORF">EDC14_100586</name>
</gene>
<proteinExistence type="predicted"/>
<dbReference type="NCBIfam" id="TIGR04070">
    <property type="entry name" value="photo_TT_lyase"/>
    <property type="match status" value="1"/>
</dbReference>
<dbReference type="GO" id="GO:0003913">
    <property type="term" value="F:DNA photolyase activity"/>
    <property type="evidence" value="ECO:0007669"/>
    <property type="project" value="InterPro"/>
</dbReference>
<dbReference type="OrthoDB" id="9787095at2"/>
<dbReference type="Proteomes" id="UP000295008">
    <property type="component" value="Unassembled WGS sequence"/>
</dbReference>
<evidence type="ECO:0000313" key="1">
    <source>
        <dbReference type="EMBL" id="TCL73224.1"/>
    </source>
</evidence>
<sequence>MKLFQPQRVFFEEDALEYPLGAALLERMKAEGVPVRMTGSHNRVTGIPGANPQQSYSESKRTLVVGVKRDLRLDTCKPSADFEFALGTSCPGGCEYCYLQTHLGKKPYIRVYVNTEAILEKVAEITAANAPRITTFEAASTSDPLAVEHLTGSLAQAIRFFGAAEFARMRVVTKFAAVDSLLELEHRGHTRFRFSLNAAEIIRRFEHNTASAAQRIAAAGRIARAGYPLGFIIAPLFIYPGYQAGYRELFRELARTLDPIPPDLSFELITHRFTASAKRVILERFPGTGLDLDETRRRRKYGQYGLVKYIYPEAEYAQLKETIQGLLARFFPAARIEYFT</sequence>
<protein>
    <submittedName>
        <fullName evidence="1">Spore photoproduct lyase</fullName>
    </submittedName>
</protein>
<dbReference type="InterPro" id="IPR007197">
    <property type="entry name" value="rSAM"/>
</dbReference>
<dbReference type="SFLD" id="SFLDF00412">
    <property type="entry name" value="spore_photoproduct_lyase_2"/>
    <property type="match status" value="1"/>
</dbReference>
<dbReference type="RefSeq" id="WP_132013380.1">
    <property type="nucleotide sequence ID" value="NZ_SLUN01000005.1"/>
</dbReference>
<dbReference type="SUPFAM" id="SSF102114">
    <property type="entry name" value="Radical SAM enzymes"/>
    <property type="match status" value="1"/>
</dbReference>
<reference evidence="1 2" key="1">
    <citation type="submission" date="2019-03" db="EMBL/GenBank/DDBJ databases">
        <title>Genomic Encyclopedia of Type Strains, Phase IV (KMG-IV): sequencing the most valuable type-strain genomes for metagenomic binning, comparative biology and taxonomic classification.</title>
        <authorList>
            <person name="Goeker M."/>
        </authorList>
    </citation>
    <scope>NUCLEOTIDE SEQUENCE [LARGE SCALE GENOMIC DNA]</scope>
    <source>
        <strain evidence="1 2">LX-B</strain>
    </source>
</reference>
<dbReference type="AlphaFoldDB" id="A0A4R1S2U2"/>
<dbReference type="InterPro" id="IPR058240">
    <property type="entry name" value="rSAM_sf"/>
</dbReference>
<dbReference type="EMBL" id="SLUN01000005">
    <property type="protein sequence ID" value="TCL73224.1"/>
    <property type="molecule type" value="Genomic_DNA"/>
</dbReference>
<dbReference type="PANTHER" id="PTHR37822:SF2">
    <property type="entry name" value="SPORE PHOTOPRODUCT LYASE"/>
    <property type="match status" value="1"/>
</dbReference>